<proteinExistence type="predicted"/>
<protein>
    <recommendedName>
        <fullName evidence="5">DNA 3'-5' helicase II</fullName>
    </recommendedName>
</protein>
<dbReference type="InterPro" id="IPR000212">
    <property type="entry name" value="DNA_helicase_UvrD/REP"/>
</dbReference>
<evidence type="ECO:0000256" key="4">
    <source>
        <dbReference type="ARBA" id="ARBA00022840"/>
    </source>
</evidence>
<dbReference type="InterPro" id="IPR027417">
    <property type="entry name" value="P-loop_NTPase"/>
</dbReference>
<keyword evidence="2 6" id="KW-0378">Hydrolase</keyword>
<dbReference type="SUPFAM" id="SSF52540">
    <property type="entry name" value="P-loop containing nucleoside triphosphate hydrolases"/>
    <property type="match status" value="1"/>
</dbReference>
<feature type="binding site" evidence="6">
    <location>
        <begin position="42"/>
        <end position="49"/>
    </location>
    <ligand>
        <name>ATP</name>
        <dbReference type="ChEBI" id="CHEBI:30616"/>
    </ligand>
</feature>
<accession>A0ABT4Y7C5</accession>
<evidence type="ECO:0000256" key="5">
    <source>
        <dbReference type="ARBA" id="ARBA00034923"/>
    </source>
</evidence>
<gene>
    <name evidence="8" type="ORF">NNO07_17050</name>
</gene>
<organism evidence="8 9">
    <name type="scientific">Metapseudomonas resinovorans</name>
    <name type="common">Pseudomonas resinovorans</name>
    <dbReference type="NCBI Taxonomy" id="53412"/>
    <lineage>
        <taxon>Bacteria</taxon>
        <taxon>Pseudomonadati</taxon>
        <taxon>Pseudomonadota</taxon>
        <taxon>Gammaproteobacteria</taxon>
        <taxon>Pseudomonadales</taxon>
        <taxon>Pseudomonadaceae</taxon>
        <taxon>Metapseudomonas</taxon>
    </lineage>
</organism>
<evidence type="ECO:0000313" key="8">
    <source>
        <dbReference type="EMBL" id="MDA8484778.1"/>
    </source>
</evidence>
<dbReference type="RefSeq" id="WP_271471400.1">
    <property type="nucleotide sequence ID" value="NZ_JANEWF010000020.1"/>
</dbReference>
<sequence length="639" mass="71120">MTTVLVELQDLDHLSQLVPDLSFNDMERQDALLENGSKDFNAVPGSGKTSLLAAKLLLLAKKWPHTHKGICILSHTNVAREEITRRLAKSVEGSRLLAYPHFIGTIHGFVNQFLAMAVLRRQGLKVDLIDDDVFAKKAWSLAMTRRYGTLRAWLDRQPNAEELISTLYYRGSTFEVVSEKGNLPSVSTTTYRQAVALKKALADEGVFRHRDMFAYAELAITDHPHLLDVVHRRFPMVFIDEMQDTSWEQEDILNRLFDNRSVVQRFGDVDQKIISGDPDSSKATFPRNGHGTISTSKRFGKRIAEAVASVRISQLPVVGEAEDVCSPALLLYKTSNPNRVVYRFGELVLDRFADAELTNHAVRAMCARRGGQGNVDPGRHLGDYWPAFERAQQSSPSESLQVLFQGPPAWRQQPTLVERVTDVRRGVLLALRAARAPVAEGVRDARTLLRAVREQFGDALQLQELIRELSLSYPSSASFGDPAALASKMYAHLAHLLPSKMTLAAFTELQLFSQPAMDHEYADGELPMVCTLVHSGRELAYKLGTVAGMKGETHIASLVLESYGGISRRFDLQMALPFIAGIGKKFDKLTATQQVQMRNLYVAMSRPTQFLCLAANESRVDAQTLAALAAKGWEIDYAT</sequence>
<dbReference type="PANTHER" id="PTHR11070">
    <property type="entry name" value="UVRD / RECB / PCRA DNA HELICASE FAMILY MEMBER"/>
    <property type="match status" value="1"/>
</dbReference>
<dbReference type="EMBL" id="JANEWF010000020">
    <property type="protein sequence ID" value="MDA8484778.1"/>
    <property type="molecule type" value="Genomic_DNA"/>
</dbReference>
<keyword evidence="3 6" id="KW-0347">Helicase</keyword>
<dbReference type="PANTHER" id="PTHR11070:SF2">
    <property type="entry name" value="ATP-DEPENDENT DNA HELICASE SRS2"/>
    <property type="match status" value="1"/>
</dbReference>
<evidence type="ECO:0000313" key="9">
    <source>
        <dbReference type="Proteomes" id="UP001211689"/>
    </source>
</evidence>
<dbReference type="Pfam" id="PF00580">
    <property type="entry name" value="UvrD-helicase"/>
    <property type="match status" value="1"/>
</dbReference>
<feature type="domain" description="UvrD-like helicase ATP-binding" evidence="7">
    <location>
        <begin position="21"/>
        <end position="313"/>
    </location>
</feature>
<evidence type="ECO:0000256" key="6">
    <source>
        <dbReference type="PROSITE-ProRule" id="PRU00560"/>
    </source>
</evidence>
<dbReference type="InterPro" id="IPR014016">
    <property type="entry name" value="UvrD-like_ATP-bd"/>
</dbReference>
<keyword evidence="4 6" id="KW-0067">ATP-binding</keyword>
<reference evidence="8 9" key="1">
    <citation type="submission" date="2022-07" db="EMBL/GenBank/DDBJ databases">
        <title>Genome Analysis of Selected Gammaproteobacteria from Nigerian Food snails.</title>
        <authorList>
            <person name="Okafor A.C."/>
        </authorList>
    </citation>
    <scope>NUCLEOTIDE SEQUENCE [LARGE SCALE GENOMIC DNA]</scope>
    <source>
        <strain evidence="8 9">Awg 2</strain>
    </source>
</reference>
<name>A0ABT4Y7C5_METRE</name>
<evidence type="ECO:0000256" key="3">
    <source>
        <dbReference type="ARBA" id="ARBA00022806"/>
    </source>
</evidence>
<keyword evidence="1 6" id="KW-0547">Nucleotide-binding</keyword>
<dbReference type="Gene3D" id="3.40.50.300">
    <property type="entry name" value="P-loop containing nucleotide triphosphate hydrolases"/>
    <property type="match status" value="1"/>
</dbReference>
<evidence type="ECO:0000256" key="1">
    <source>
        <dbReference type="ARBA" id="ARBA00022741"/>
    </source>
</evidence>
<dbReference type="PROSITE" id="PS51198">
    <property type="entry name" value="UVRD_HELICASE_ATP_BIND"/>
    <property type="match status" value="1"/>
</dbReference>
<dbReference type="Proteomes" id="UP001211689">
    <property type="component" value="Unassembled WGS sequence"/>
</dbReference>
<evidence type="ECO:0000256" key="2">
    <source>
        <dbReference type="ARBA" id="ARBA00022801"/>
    </source>
</evidence>
<evidence type="ECO:0000259" key="7">
    <source>
        <dbReference type="PROSITE" id="PS51198"/>
    </source>
</evidence>
<keyword evidence="9" id="KW-1185">Reference proteome</keyword>
<comment type="caution">
    <text evidence="8">The sequence shown here is derived from an EMBL/GenBank/DDBJ whole genome shotgun (WGS) entry which is preliminary data.</text>
</comment>